<accession>V4IWC1</accession>
<comment type="caution">
    <text evidence="2">The sequence shown here is derived from an EMBL/GenBank/DDBJ whole genome shotgun (WGS) entry which is preliminary data.</text>
</comment>
<keyword evidence="1" id="KW-1133">Transmembrane helix</keyword>
<keyword evidence="1" id="KW-0812">Transmembrane</keyword>
<feature type="transmembrane region" description="Helical" evidence="1">
    <location>
        <begin position="119"/>
        <end position="143"/>
    </location>
</feature>
<gene>
    <name evidence="2" type="ORF">K933_13456</name>
</gene>
<keyword evidence="3" id="KW-1185">Reference proteome</keyword>
<organism evidence="2 3">
    <name type="scientific">Candidatus Halobonum tyrrellensis G22</name>
    <dbReference type="NCBI Taxonomy" id="1324957"/>
    <lineage>
        <taxon>Archaea</taxon>
        <taxon>Methanobacteriati</taxon>
        <taxon>Methanobacteriota</taxon>
        <taxon>Stenosarchaea group</taxon>
        <taxon>Halobacteria</taxon>
        <taxon>Halobacteriales</taxon>
        <taxon>Haloferacaceae</taxon>
        <taxon>Candidatus Halobonum</taxon>
    </lineage>
</organism>
<keyword evidence="1" id="KW-0472">Membrane</keyword>
<evidence type="ECO:0000313" key="3">
    <source>
        <dbReference type="Proteomes" id="UP000017840"/>
    </source>
</evidence>
<protein>
    <submittedName>
        <fullName evidence="2">Uncharacterized protein</fullName>
    </submittedName>
</protein>
<reference evidence="2 3" key="1">
    <citation type="journal article" date="2013" name="Genome Announc.">
        <title>Draft Genome Sequence of 'Candidatus Halobonum tyrrellensis' Strain G22, Isolated from the Hypersaline Waters of Lake Tyrrell, Australia.</title>
        <authorList>
            <person name="Ugalde J.A."/>
            <person name="Narasingarao P."/>
            <person name="Kuo S."/>
            <person name="Podell S."/>
            <person name="Allen E.E."/>
        </authorList>
    </citation>
    <scope>NUCLEOTIDE SEQUENCE [LARGE SCALE GENOMIC DNA]</scope>
    <source>
        <strain evidence="2 3">G22</strain>
    </source>
</reference>
<dbReference type="Pfam" id="PF24363">
    <property type="entry name" value="DUF7519"/>
    <property type="match status" value="1"/>
</dbReference>
<proteinExistence type="predicted"/>
<dbReference type="EMBL" id="ASGZ01000057">
    <property type="protein sequence ID" value="ESP87482.1"/>
    <property type="molecule type" value="Genomic_DNA"/>
</dbReference>
<sequence length="171" mass="15980">MGAVSSEGRPGRLGLLVALAAGGLAAGTLAAAGFVPPALLSVVATGSLAVGAARPARRPVSLGGLALGLGVVLAGLLGASALPLLVATGAGALAYDAADRAATLRAGSRPTTDTRDAEATGSLLALVVVLVAGGGAYLATLAVGEGSPLAVFALLAGGVVLTLAVGRPDAA</sequence>
<dbReference type="Proteomes" id="UP000017840">
    <property type="component" value="Unassembled WGS sequence"/>
</dbReference>
<dbReference type="InterPro" id="IPR055941">
    <property type="entry name" value="DUF7519"/>
</dbReference>
<evidence type="ECO:0000256" key="1">
    <source>
        <dbReference type="SAM" id="Phobius"/>
    </source>
</evidence>
<name>V4IWC1_9EURY</name>
<feature type="transmembrane region" description="Helical" evidence="1">
    <location>
        <begin position="149"/>
        <end position="166"/>
    </location>
</feature>
<dbReference type="AlphaFoldDB" id="V4IWC1"/>
<evidence type="ECO:0000313" key="2">
    <source>
        <dbReference type="EMBL" id="ESP87482.1"/>
    </source>
</evidence>
<feature type="transmembrane region" description="Helical" evidence="1">
    <location>
        <begin position="65"/>
        <end position="98"/>
    </location>
</feature>